<dbReference type="SUPFAM" id="SSF101447">
    <property type="entry name" value="Formin homology 2 domain (FH2 domain)"/>
    <property type="match status" value="1"/>
</dbReference>
<sequence length="163" mass="18344">MLWLFESGNWNENNLNPLTRISFNTELGLLEKQAVESLGLEVTIKAMQTATSEIEAQMKTLSDGIARAREEVSSVLDYFGEDPKRNPTEFFTTLASFCTMFQRARNEVDAADEATLRAERLKMRRSNSARPLSKATNGTALKVSRPILERSQAADDKRHSDDN</sequence>
<dbReference type="AlphaFoldDB" id="A0A2P4YLT1"/>
<accession>A0A2P4YLT1</accession>
<evidence type="ECO:0000313" key="4">
    <source>
        <dbReference type="Proteomes" id="UP000237271"/>
    </source>
</evidence>
<dbReference type="OrthoDB" id="196074at2759"/>
<feature type="compositionally biased region" description="Basic and acidic residues" evidence="1">
    <location>
        <begin position="152"/>
        <end position="163"/>
    </location>
</feature>
<proteinExistence type="predicted"/>
<evidence type="ECO:0000259" key="2">
    <source>
        <dbReference type="PROSITE" id="PS51444"/>
    </source>
</evidence>
<dbReference type="Proteomes" id="UP000237271">
    <property type="component" value="Unassembled WGS sequence"/>
</dbReference>
<organism evidence="3 4">
    <name type="scientific">Phytophthora palmivora</name>
    <dbReference type="NCBI Taxonomy" id="4796"/>
    <lineage>
        <taxon>Eukaryota</taxon>
        <taxon>Sar</taxon>
        <taxon>Stramenopiles</taxon>
        <taxon>Oomycota</taxon>
        <taxon>Peronosporomycetes</taxon>
        <taxon>Peronosporales</taxon>
        <taxon>Peronosporaceae</taxon>
        <taxon>Phytophthora</taxon>
    </lineage>
</organism>
<comment type="caution">
    <text evidence="3">The sequence shown here is derived from an EMBL/GenBank/DDBJ whole genome shotgun (WGS) entry which is preliminary data.</text>
</comment>
<feature type="compositionally biased region" description="Polar residues" evidence="1">
    <location>
        <begin position="128"/>
        <end position="139"/>
    </location>
</feature>
<evidence type="ECO:0000256" key="1">
    <source>
        <dbReference type="SAM" id="MobiDB-lite"/>
    </source>
</evidence>
<dbReference type="Pfam" id="PF02181">
    <property type="entry name" value="FH2"/>
    <property type="match status" value="1"/>
</dbReference>
<evidence type="ECO:0000313" key="3">
    <source>
        <dbReference type="EMBL" id="POM78764.1"/>
    </source>
</evidence>
<dbReference type="Gene3D" id="1.20.58.2220">
    <property type="entry name" value="Formin, FH2 domain"/>
    <property type="match status" value="1"/>
</dbReference>
<dbReference type="EMBL" id="NCKW01001913">
    <property type="protein sequence ID" value="POM78764.1"/>
    <property type="molecule type" value="Genomic_DNA"/>
</dbReference>
<protein>
    <recommendedName>
        <fullName evidence="2">FH2 domain-containing protein</fullName>
    </recommendedName>
</protein>
<keyword evidence="4" id="KW-1185">Reference proteome</keyword>
<dbReference type="InterPro" id="IPR015425">
    <property type="entry name" value="FH2_Formin"/>
</dbReference>
<feature type="domain" description="FH2" evidence="2">
    <location>
        <begin position="1"/>
        <end position="127"/>
    </location>
</feature>
<gene>
    <name evidence="3" type="ORF">PHPALM_3668</name>
</gene>
<reference evidence="3 4" key="1">
    <citation type="journal article" date="2017" name="Genome Biol. Evol.">
        <title>Phytophthora megakarya and P. palmivora, closely related causal agents of cacao black pod rot, underwent increases in genome sizes and gene numbers by different mechanisms.</title>
        <authorList>
            <person name="Ali S.S."/>
            <person name="Shao J."/>
            <person name="Lary D.J."/>
            <person name="Kronmiller B."/>
            <person name="Shen D."/>
            <person name="Strem M.D."/>
            <person name="Amoako-Attah I."/>
            <person name="Akrofi A.Y."/>
            <person name="Begoude B.A."/>
            <person name="Ten Hoopen G.M."/>
            <person name="Coulibaly K."/>
            <person name="Kebe B.I."/>
            <person name="Melnick R.L."/>
            <person name="Guiltinan M.J."/>
            <person name="Tyler B.M."/>
            <person name="Meinhardt L.W."/>
            <person name="Bailey B.A."/>
        </authorList>
    </citation>
    <scope>NUCLEOTIDE SEQUENCE [LARGE SCALE GENOMIC DNA]</scope>
    <source>
        <strain evidence="4">sbr112.9</strain>
    </source>
</reference>
<dbReference type="PROSITE" id="PS51444">
    <property type="entry name" value="FH2"/>
    <property type="match status" value="1"/>
</dbReference>
<name>A0A2P4YLT1_9STRA</name>
<dbReference type="InterPro" id="IPR042201">
    <property type="entry name" value="FH2_Formin_sf"/>
</dbReference>
<feature type="region of interest" description="Disordered" evidence="1">
    <location>
        <begin position="121"/>
        <end position="163"/>
    </location>
</feature>